<organism evidence="6 7">
    <name type="scientific">Pontibacillus salicampi</name>
    <dbReference type="NCBI Taxonomy" id="1449801"/>
    <lineage>
        <taxon>Bacteria</taxon>
        <taxon>Bacillati</taxon>
        <taxon>Bacillota</taxon>
        <taxon>Bacilli</taxon>
        <taxon>Bacillales</taxon>
        <taxon>Bacillaceae</taxon>
        <taxon>Pontibacillus</taxon>
    </lineage>
</organism>
<reference evidence="6 7" key="1">
    <citation type="submission" date="2024-09" db="EMBL/GenBank/DDBJ databases">
        <authorList>
            <person name="Sun Q."/>
            <person name="Mori K."/>
        </authorList>
    </citation>
    <scope>NUCLEOTIDE SEQUENCE [LARGE SCALE GENOMIC DNA]</scope>
    <source>
        <strain evidence="6 7">NCAIM B.02529</strain>
    </source>
</reference>
<proteinExistence type="inferred from homology"/>
<dbReference type="EMBL" id="JBHLTP010000004">
    <property type="protein sequence ID" value="MFC0523431.1"/>
    <property type="molecule type" value="Genomic_DNA"/>
</dbReference>
<evidence type="ECO:0000313" key="6">
    <source>
        <dbReference type="EMBL" id="MFC0523431.1"/>
    </source>
</evidence>
<comment type="pathway">
    <text evidence="1">Lipid metabolism; butanoate metabolism.</text>
</comment>
<sequence>MIHQVSVIGAGIMGSGIAQAMANGNKQVFLYDITEEALHKGMQSIENSLSRFVKANHITEQEKRAVLQNIVPTLHLKEAVEHSHLVIEAVTENLAIKKELFSEIDELTQEATILATNTSELSVTAIASATSKPHMVVGMHWFNPAPVMKLIEIVRAMDTAPEVISHIEEVAKDVGKETVVVKDRQGFVTTRAISAHLLECMRMYEEGIASKQDIDKAIELGLNYPMGPLSLSDYIGLDTLLFASEGMVEAYGERFRPPQLLVKLVEAGHYGVKSGKGFYDYS</sequence>
<dbReference type="InterPro" id="IPR006108">
    <property type="entry name" value="3HC_DH_C"/>
</dbReference>
<evidence type="ECO:0000256" key="2">
    <source>
        <dbReference type="ARBA" id="ARBA00009463"/>
    </source>
</evidence>
<dbReference type="Proteomes" id="UP001589836">
    <property type="component" value="Unassembled WGS sequence"/>
</dbReference>
<dbReference type="Pfam" id="PF02737">
    <property type="entry name" value="3HCDH_N"/>
    <property type="match status" value="1"/>
</dbReference>
<dbReference type="InterPro" id="IPR006176">
    <property type="entry name" value="3-OHacyl-CoA_DH_NAD-bd"/>
</dbReference>
<name>A0ABV6LLZ7_9BACI</name>
<dbReference type="InterPro" id="IPR036291">
    <property type="entry name" value="NAD(P)-bd_dom_sf"/>
</dbReference>
<feature type="domain" description="3-hydroxyacyl-CoA dehydrogenase C-terminal" evidence="4">
    <location>
        <begin position="186"/>
        <end position="281"/>
    </location>
</feature>
<comment type="caution">
    <text evidence="6">The sequence shown here is derived from an EMBL/GenBank/DDBJ whole genome shotgun (WGS) entry which is preliminary data.</text>
</comment>
<dbReference type="Gene3D" id="3.40.50.720">
    <property type="entry name" value="NAD(P)-binding Rossmann-like Domain"/>
    <property type="match status" value="1"/>
</dbReference>
<dbReference type="Gene3D" id="1.10.1040.10">
    <property type="entry name" value="N-(1-d-carboxylethyl)-l-norvaline Dehydrogenase, domain 2"/>
    <property type="match status" value="1"/>
</dbReference>
<dbReference type="InterPro" id="IPR008927">
    <property type="entry name" value="6-PGluconate_DH-like_C_sf"/>
</dbReference>
<dbReference type="SUPFAM" id="SSF48179">
    <property type="entry name" value="6-phosphogluconate dehydrogenase C-terminal domain-like"/>
    <property type="match status" value="1"/>
</dbReference>
<dbReference type="Pfam" id="PF00725">
    <property type="entry name" value="3HCDH"/>
    <property type="match status" value="1"/>
</dbReference>
<dbReference type="PANTHER" id="PTHR48075:SF5">
    <property type="entry name" value="3-HYDROXYBUTYRYL-COA DEHYDROGENASE"/>
    <property type="match status" value="1"/>
</dbReference>
<evidence type="ECO:0000259" key="5">
    <source>
        <dbReference type="Pfam" id="PF02737"/>
    </source>
</evidence>
<keyword evidence="3 6" id="KW-0560">Oxidoreductase</keyword>
<dbReference type="InterPro" id="IPR013328">
    <property type="entry name" value="6PGD_dom2"/>
</dbReference>
<dbReference type="InterPro" id="IPR022694">
    <property type="entry name" value="3-OHacyl-CoA_DH"/>
</dbReference>
<feature type="domain" description="3-hydroxyacyl-CoA dehydrogenase NAD binding" evidence="5">
    <location>
        <begin position="4"/>
        <end position="183"/>
    </location>
</feature>
<protein>
    <submittedName>
        <fullName evidence="6">3-hydroxyacyl-CoA dehydrogenase family protein</fullName>
        <ecNumber evidence="6">1.1.1.35</ecNumber>
    </submittedName>
</protein>
<dbReference type="PIRSF" id="PIRSF000105">
    <property type="entry name" value="HCDH"/>
    <property type="match status" value="1"/>
</dbReference>
<dbReference type="PANTHER" id="PTHR48075">
    <property type="entry name" value="3-HYDROXYACYL-COA DEHYDROGENASE FAMILY PROTEIN"/>
    <property type="match status" value="1"/>
</dbReference>
<dbReference type="EC" id="1.1.1.35" evidence="6"/>
<gene>
    <name evidence="6" type="ORF">ACFFGV_07520</name>
</gene>
<dbReference type="GO" id="GO:0003857">
    <property type="term" value="F:(3S)-3-hydroxyacyl-CoA dehydrogenase (NAD+) activity"/>
    <property type="evidence" value="ECO:0007669"/>
    <property type="project" value="UniProtKB-EC"/>
</dbReference>
<keyword evidence="7" id="KW-1185">Reference proteome</keyword>
<dbReference type="RefSeq" id="WP_377346212.1">
    <property type="nucleotide sequence ID" value="NZ_JBHLTP010000004.1"/>
</dbReference>
<evidence type="ECO:0000259" key="4">
    <source>
        <dbReference type="Pfam" id="PF00725"/>
    </source>
</evidence>
<comment type="similarity">
    <text evidence="2">Belongs to the 3-hydroxyacyl-CoA dehydrogenase family.</text>
</comment>
<evidence type="ECO:0000256" key="1">
    <source>
        <dbReference type="ARBA" id="ARBA00005086"/>
    </source>
</evidence>
<accession>A0ABV6LLZ7</accession>
<dbReference type="SUPFAM" id="SSF51735">
    <property type="entry name" value="NAD(P)-binding Rossmann-fold domains"/>
    <property type="match status" value="1"/>
</dbReference>
<evidence type="ECO:0000256" key="3">
    <source>
        <dbReference type="ARBA" id="ARBA00023002"/>
    </source>
</evidence>
<evidence type="ECO:0000313" key="7">
    <source>
        <dbReference type="Proteomes" id="UP001589836"/>
    </source>
</evidence>